<evidence type="ECO:0000313" key="6">
    <source>
        <dbReference type="Proteomes" id="UP001174909"/>
    </source>
</evidence>
<name>A0AA35RT43_GEOBA</name>
<evidence type="ECO:0000256" key="3">
    <source>
        <dbReference type="PROSITE-ProRule" id="PRU00176"/>
    </source>
</evidence>
<dbReference type="InterPro" id="IPR012677">
    <property type="entry name" value="Nucleotide-bd_a/b_plait_sf"/>
</dbReference>
<feature type="domain" description="RRM" evidence="4">
    <location>
        <begin position="250"/>
        <end position="329"/>
    </location>
</feature>
<dbReference type="GO" id="GO:1990904">
    <property type="term" value="C:ribonucleoprotein complex"/>
    <property type="evidence" value="ECO:0007669"/>
    <property type="project" value="InterPro"/>
</dbReference>
<dbReference type="FunFam" id="3.30.70.330:FF:000012">
    <property type="entry name" value="RNA-binding motif, single-stranded-interacting protein 3 isoform 1"/>
    <property type="match status" value="1"/>
</dbReference>
<dbReference type="Proteomes" id="UP001174909">
    <property type="component" value="Unassembled WGS sequence"/>
</dbReference>
<dbReference type="InterPro" id="IPR000504">
    <property type="entry name" value="RRM_dom"/>
</dbReference>
<dbReference type="GO" id="GO:0003723">
    <property type="term" value="F:RNA binding"/>
    <property type="evidence" value="ECO:0007669"/>
    <property type="project" value="UniProtKB-UniRule"/>
</dbReference>
<keyword evidence="2 3" id="KW-0694">RNA-binding</keyword>
<dbReference type="PROSITE" id="PS50102">
    <property type="entry name" value="RRM"/>
    <property type="match status" value="2"/>
</dbReference>
<dbReference type="EMBL" id="CASHTH010001609">
    <property type="protein sequence ID" value="CAI8017249.1"/>
    <property type="molecule type" value="Genomic_DNA"/>
</dbReference>
<dbReference type="InterPro" id="IPR002343">
    <property type="entry name" value="Hud_Sxl_RNA"/>
</dbReference>
<dbReference type="Pfam" id="PF00076">
    <property type="entry name" value="RRM_1"/>
    <property type="match status" value="2"/>
</dbReference>
<organism evidence="5 6">
    <name type="scientific">Geodia barretti</name>
    <name type="common">Barrett's horny sponge</name>
    <dbReference type="NCBI Taxonomy" id="519541"/>
    <lineage>
        <taxon>Eukaryota</taxon>
        <taxon>Metazoa</taxon>
        <taxon>Porifera</taxon>
        <taxon>Demospongiae</taxon>
        <taxon>Heteroscleromorpha</taxon>
        <taxon>Tetractinellida</taxon>
        <taxon>Astrophorina</taxon>
        <taxon>Geodiidae</taxon>
        <taxon>Geodia</taxon>
    </lineage>
</organism>
<proteinExistence type="predicted"/>
<reference evidence="5" key="1">
    <citation type="submission" date="2023-03" db="EMBL/GenBank/DDBJ databases">
        <authorList>
            <person name="Steffen K."/>
            <person name="Cardenas P."/>
        </authorList>
    </citation>
    <scope>NUCLEOTIDE SEQUENCE</scope>
</reference>
<dbReference type="SMART" id="SM00360">
    <property type="entry name" value="RRM"/>
    <property type="match status" value="2"/>
</dbReference>
<protein>
    <submittedName>
        <fullName evidence="5">Protein alan shepard</fullName>
    </submittedName>
</protein>
<evidence type="ECO:0000256" key="1">
    <source>
        <dbReference type="ARBA" id="ARBA00022737"/>
    </source>
</evidence>
<dbReference type="SUPFAM" id="SSF54928">
    <property type="entry name" value="RNA-binding domain, RBD"/>
    <property type="match status" value="2"/>
</dbReference>
<sequence length="540" mass="58204">MSSDKSESESTLNGPVLVNGMEMEGAGRESPGVGVSGNKPMVNGDLRDVGDGGEADFVAVKTPLDGINNSTHEDAAVKQSSSVSLIVSGGSAKAAIGATSKPRSSSYHSRPQQHRLPPLGYYRYVLPATHQPTPLFYSPQTYLGSGGMQGGGMQGGGMQGGGSQLSSTNLYIRGLSEKCCDEDLTRMCQQYGKIVSTKAILDKETNCCKGYGFVDFENPADAMRAVHSLMAAGVMAQFAKVPQQQEQDPTNLYFSNLPKTFDEKELEGLVSPYGAIISTRILRDQNNTSRGVGFVRLDTKESCEKTIEMLNGSTLQDSSEPLMVKFADSSSNKKRQYVTGRWRDIEYMYDGSHMLAQNGLVGSRVVQQGMLASQYLQTPTHQMSGYQVPVSQTMSTGAWQPTYYVQPSTQAALGTSSGVEGVASNISSHLNHLHISTSSPYNTATPHQPAGYTASHTTGATYQFAPHTAPVTQYAQQTGAGWTFSHHLPQQDHVSEVQNGNSEGKGHMQVFQATADHTPSLGKDDQHSIHLYYPNNWVGK</sequence>
<dbReference type="InterPro" id="IPR035979">
    <property type="entry name" value="RBD_domain_sf"/>
</dbReference>
<keyword evidence="1" id="KW-0677">Repeat</keyword>
<evidence type="ECO:0000256" key="2">
    <source>
        <dbReference type="ARBA" id="ARBA00022884"/>
    </source>
</evidence>
<keyword evidence="6" id="KW-1185">Reference proteome</keyword>
<evidence type="ECO:0000259" key="4">
    <source>
        <dbReference type="PROSITE" id="PS50102"/>
    </source>
</evidence>
<dbReference type="Gene3D" id="3.30.70.330">
    <property type="match status" value="2"/>
</dbReference>
<dbReference type="PANTHER" id="PTHR24012">
    <property type="entry name" value="RNA BINDING PROTEIN"/>
    <property type="match status" value="1"/>
</dbReference>
<feature type="domain" description="RRM" evidence="4">
    <location>
        <begin position="168"/>
        <end position="246"/>
    </location>
</feature>
<accession>A0AA35RT43</accession>
<gene>
    <name evidence="5" type="ORF">GBAR_LOCUS10505</name>
</gene>
<dbReference type="AlphaFoldDB" id="A0AA35RT43"/>
<dbReference type="PRINTS" id="PR00961">
    <property type="entry name" value="HUDSXLRNA"/>
</dbReference>
<evidence type="ECO:0000313" key="5">
    <source>
        <dbReference type="EMBL" id="CAI8017249.1"/>
    </source>
</evidence>
<comment type="caution">
    <text evidence="5">The sequence shown here is derived from an EMBL/GenBank/DDBJ whole genome shotgun (WGS) entry which is preliminary data.</text>
</comment>